<proteinExistence type="predicted"/>
<evidence type="ECO:0008006" key="4">
    <source>
        <dbReference type="Google" id="ProtNLM"/>
    </source>
</evidence>
<feature type="chain" id="PRO_5037319298" description="DUF302 domain-containing protein" evidence="1">
    <location>
        <begin position="21"/>
        <end position="201"/>
    </location>
</feature>
<dbReference type="EMBL" id="BMER01000001">
    <property type="protein sequence ID" value="GGG77353.1"/>
    <property type="molecule type" value="Genomic_DNA"/>
</dbReference>
<sequence length="201" mass="22665">MKKLFTTVVVLAIVASVAFAQKMKVLSGDFNFLKGQETVMVKLDFSEVTFYNENLSEQEYIDKRIKEIEEKEPGESANWVNDWKSFRDTRFLDKFISIATENSKANIEFTKTGSAPYTLIVKAIWIYPGWFGGVMKQHAKISTLLQFVESGNPDKVLLAIEADKAPGDIAFVGIPNNNDRIAEGFAKTAKTLVQRIDKELK</sequence>
<name>A0A917HGJ3_9SPHI</name>
<gene>
    <name evidence="2" type="ORF">GCM10007415_06590</name>
</gene>
<reference evidence="2" key="1">
    <citation type="journal article" date="2014" name="Int. J. Syst. Evol. Microbiol.">
        <title>Complete genome sequence of Corynebacterium casei LMG S-19264T (=DSM 44701T), isolated from a smear-ripened cheese.</title>
        <authorList>
            <consortium name="US DOE Joint Genome Institute (JGI-PGF)"/>
            <person name="Walter F."/>
            <person name="Albersmeier A."/>
            <person name="Kalinowski J."/>
            <person name="Ruckert C."/>
        </authorList>
    </citation>
    <scope>NUCLEOTIDE SEQUENCE</scope>
    <source>
        <strain evidence="2">CGMCC 1.12195</strain>
    </source>
</reference>
<dbReference type="AlphaFoldDB" id="A0A917HGJ3"/>
<protein>
    <recommendedName>
        <fullName evidence="4">DUF302 domain-containing protein</fullName>
    </recommendedName>
</protein>
<reference evidence="2" key="2">
    <citation type="submission" date="2020-09" db="EMBL/GenBank/DDBJ databases">
        <authorList>
            <person name="Sun Q."/>
            <person name="Zhou Y."/>
        </authorList>
    </citation>
    <scope>NUCLEOTIDE SEQUENCE</scope>
    <source>
        <strain evidence="2">CGMCC 1.12195</strain>
    </source>
</reference>
<evidence type="ECO:0000256" key="1">
    <source>
        <dbReference type="SAM" id="SignalP"/>
    </source>
</evidence>
<evidence type="ECO:0000313" key="2">
    <source>
        <dbReference type="EMBL" id="GGG77353.1"/>
    </source>
</evidence>
<accession>A0A917HGJ3</accession>
<dbReference type="RefSeq" id="WP_188504497.1">
    <property type="nucleotide sequence ID" value="NZ_BMER01000001.1"/>
</dbReference>
<feature type="signal peptide" evidence="1">
    <location>
        <begin position="1"/>
        <end position="20"/>
    </location>
</feature>
<evidence type="ECO:0000313" key="3">
    <source>
        <dbReference type="Proteomes" id="UP000660862"/>
    </source>
</evidence>
<keyword evidence="3" id="KW-1185">Reference proteome</keyword>
<dbReference type="Proteomes" id="UP000660862">
    <property type="component" value="Unassembled WGS sequence"/>
</dbReference>
<comment type="caution">
    <text evidence="2">The sequence shown here is derived from an EMBL/GenBank/DDBJ whole genome shotgun (WGS) entry which is preliminary data.</text>
</comment>
<organism evidence="2 3">
    <name type="scientific">Parapedobacter pyrenivorans</name>
    <dbReference type="NCBI Taxonomy" id="1305674"/>
    <lineage>
        <taxon>Bacteria</taxon>
        <taxon>Pseudomonadati</taxon>
        <taxon>Bacteroidota</taxon>
        <taxon>Sphingobacteriia</taxon>
        <taxon>Sphingobacteriales</taxon>
        <taxon>Sphingobacteriaceae</taxon>
        <taxon>Parapedobacter</taxon>
    </lineage>
</organism>
<keyword evidence="1" id="KW-0732">Signal</keyword>